<dbReference type="InterPro" id="IPR001356">
    <property type="entry name" value="HD"/>
</dbReference>
<dbReference type="AlphaFoldDB" id="A0A060D6I9"/>
<evidence type="ECO:0000256" key="1">
    <source>
        <dbReference type="ARBA" id="ARBA00004123"/>
    </source>
</evidence>
<evidence type="ECO:0000313" key="9">
    <source>
        <dbReference type="EMBL" id="AIB07879.1"/>
    </source>
</evidence>
<dbReference type="InterPro" id="IPR017970">
    <property type="entry name" value="Homeobox_CS"/>
</dbReference>
<reference evidence="9" key="1">
    <citation type="journal article" date="2014" name="PLoS Genet.">
        <title>Ancient expansion of the hox cluster in lepidoptera generated four homeobox genes implicated in extra-embryonic tissue formation.</title>
        <authorList>
            <person name="Ferguson L."/>
            <person name="Marletaz F."/>
            <person name="Carter J.M."/>
            <person name="Taylor W.R."/>
            <person name="Gibbs M."/>
            <person name="Breuker C.J."/>
            <person name="Holland P.W."/>
        </authorList>
    </citation>
    <scope>NUCLEOTIDE SEQUENCE</scope>
</reference>
<dbReference type="GO" id="GO:0005634">
    <property type="term" value="C:nucleus"/>
    <property type="evidence" value="ECO:0007669"/>
    <property type="project" value="UniProtKB-SubCell"/>
</dbReference>
<name>A0A060D6I9_9NEOP</name>
<dbReference type="Gene3D" id="1.10.10.60">
    <property type="entry name" value="Homeodomain-like"/>
    <property type="match status" value="1"/>
</dbReference>
<dbReference type="Pfam" id="PF00046">
    <property type="entry name" value="Homeodomain"/>
    <property type="match status" value="1"/>
</dbReference>
<organism evidence="9">
    <name type="scientific">Cameraria ohridella</name>
    <dbReference type="NCBI Taxonomy" id="199129"/>
    <lineage>
        <taxon>Eukaryota</taxon>
        <taxon>Metazoa</taxon>
        <taxon>Ecdysozoa</taxon>
        <taxon>Arthropoda</taxon>
        <taxon>Hexapoda</taxon>
        <taxon>Insecta</taxon>
        <taxon>Pterygota</taxon>
        <taxon>Neoptera</taxon>
        <taxon>Endopterygota</taxon>
        <taxon>Lepidoptera</taxon>
        <taxon>Glossata</taxon>
        <taxon>Ditrysia</taxon>
        <taxon>Tineoidea</taxon>
        <taxon>Gracillariidae</taxon>
        <taxon>Cameraria</taxon>
    </lineage>
</organism>
<dbReference type="GO" id="GO:0045944">
    <property type="term" value="P:positive regulation of transcription by RNA polymerase II"/>
    <property type="evidence" value="ECO:0007669"/>
    <property type="project" value="UniProtKB-ARBA"/>
</dbReference>
<dbReference type="EMBL" id="KJ739622">
    <property type="protein sequence ID" value="AIB07879.1"/>
    <property type="molecule type" value="Genomic_DNA"/>
</dbReference>
<evidence type="ECO:0000259" key="8">
    <source>
        <dbReference type="PROSITE" id="PS50071"/>
    </source>
</evidence>
<dbReference type="GO" id="GO:0000978">
    <property type="term" value="F:RNA polymerase II cis-regulatory region sequence-specific DNA binding"/>
    <property type="evidence" value="ECO:0007669"/>
    <property type="project" value="TreeGrafter"/>
</dbReference>
<dbReference type="InterPro" id="IPR009057">
    <property type="entry name" value="Homeodomain-like_sf"/>
</dbReference>
<dbReference type="PANTHER" id="PTHR45664">
    <property type="entry name" value="PROTEIN ZERKNUELLT 1-RELATED"/>
    <property type="match status" value="1"/>
</dbReference>
<feature type="compositionally biased region" description="Low complexity" evidence="7">
    <location>
        <begin position="331"/>
        <end position="344"/>
    </location>
</feature>
<evidence type="ECO:0000256" key="7">
    <source>
        <dbReference type="SAM" id="MobiDB-lite"/>
    </source>
</evidence>
<feature type="domain" description="Homeobox" evidence="8">
    <location>
        <begin position="110"/>
        <end position="170"/>
    </location>
</feature>
<keyword evidence="2 5" id="KW-0238">DNA-binding</keyword>
<gene>
    <name evidence="9" type="primary">ShxA</name>
</gene>
<dbReference type="PROSITE" id="PS00027">
    <property type="entry name" value="HOMEOBOX_1"/>
    <property type="match status" value="1"/>
</dbReference>
<dbReference type="PRINTS" id="PR00024">
    <property type="entry name" value="HOMEOBOX"/>
</dbReference>
<sequence>MSDCYVYISTYLSTYTTGTDQTPGLDIQKTVLMEINGIILYVPNYLFTSYRTAFNILCYRLDNKTFNQQLRSSLPPGTIAEPGIGQTWNGGVTRFIPRTTTWSKPTTGGKKTKRIRTAFTSQQMMELEQEFGRTRYLDRPRRLELAVQLSLNERTIKIWFQNRRMKEKKDRNESLDADDIHAVDSSSEVGSTSETILVSDDDYYQLPAPVAAASMSHQEYHESWHGSLPPGLQAPQHYMYNNAVPTPPAAYHDQATYQHYSTENNYSSYSQLQQHLILSRGVDRVLPAANQSVHLNERKMNAYNDINDKLFEVEILADSTESSASTSNIQVSSNESSSASEAAVNSSENCDVSWIRAMYNENDF</sequence>
<evidence type="ECO:0000256" key="4">
    <source>
        <dbReference type="ARBA" id="ARBA00023242"/>
    </source>
</evidence>
<keyword evidence="4 5" id="KW-0539">Nucleus</keyword>
<dbReference type="SUPFAM" id="SSF46689">
    <property type="entry name" value="Homeodomain-like"/>
    <property type="match status" value="1"/>
</dbReference>
<dbReference type="InterPro" id="IPR020479">
    <property type="entry name" value="HD_metazoa"/>
</dbReference>
<dbReference type="PANTHER" id="PTHR45664:SF12">
    <property type="entry name" value="PANCREAS_DUODENUM HOMEOBOX PROTEIN 1"/>
    <property type="match status" value="1"/>
</dbReference>
<evidence type="ECO:0000256" key="3">
    <source>
        <dbReference type="ARBA" id="ARBA00023155"/>
    </source>
</evidence>
<keyword evidence="3 5" id="KW-0371">Homeobox</keyword>
<evidence type="ECO:0000256" key="2">
    <source>
        <dbReference type="ARBA" id="ARBA00023125"/>
    </source>
</evidence>
<feature type="DNA-binding region" description="Homeobox" evidence="5">
    <location>
        <begin position="112"/>
        <end position="171"/>
    </location>
</feature>
<dbReference type="CDD" id="cd00086">
    <property type="entry name" value="homeodomain"/>
    <property type="match status" value="1"/>
</dbReference>
<protein>
    <submittedName>
        <fullName evidence="9">Hox cluster protein ShxA</fullName>
    </submittedName>
</protein>
<dbReference type="PROSITE" id="PS50071">
    <property type="entry name" value="HOMEOBOX_2"/>
    <property type="match status" value="1"/>
</dbReference>
<evidence type="ECO:0000256" key="6">
    <source>
        <dbReference type="RuleBase" id="RU000682"/>
    </source>
</evidence>
<evidence type="ECO:0000256" key="5">
    <source>
        <dbReference type="PROSITE-ProRule" id="PRU00108"/>
    </source>
</evidence>
<dbReference type="GO" id="GO:0000981">
    <property type="term" value="F:DNA-binding transcription factor activity, RNA polymerase II-specific"/>
    <property type="evidence" value="ECO:0007669"/>
    <property type="project" value="InterPro"/>
</dbReference>
<proteinExistence type="predicted"/>
<accession>A0A060D6I9</accession>
<comment type="subcellular location">
    <subcellularLocation>
        <location evidence="1 5 6">Nucleus</location>
    </subcellularLocation>
</comment>
<dbReference type="SMART" id="SM00389">
    <property type="entry name" value="HOX"/>
    <property type="match status" value="1"/>
</dbReference>
<reference evidence="9" key="2">
    <citation type="submission" date="2014-03" db="EMBL/GenBank/DDBJ databases">
        <authorList>
            <person name="Saikia M."/>
            <person name="Chaudhari Y."/>
            <person name="Khan M."/>
            <person name="Devi D."/>
        </authorList>
    </citation>
    <scope>NUCLEOTIDE SEQUENCE</scope>
</reference>
<feature type="region of interest" description="Disordered" evidence="7">
    <location>
        <begin position="322"/>
        <end position="344"/>
    </location>
</feature>